<name>A0ABS5HF48_9GAMM</name>
<dbReference type="SUPFAM" id="SSF46894">
    <property type="entry name" value="C-terminal effector domain of the bipartite response regulators"/>
    <property type="match status" value="1"/>
</dbReference>
<dbReference type="PANTHER" id="PTHR44688:SF16">
    <property type="entry name" value="DNA-BINDING TRANSCRIPTIONAL ACTIVATOR DEVR_DOSR"/>
    <property type="match status" value="1"/>
</dbReference>
<keyword evidence="3" id="KW-0804">Transcription</keyword>
<comment type="caution">
    <text evidence="5">The sequence shown here is derived from an EMBL/GenBank/DDBJ whole genome shotgun (WGS) entry which is preliminary data.</text>
</comment>
<dbReference type="InterPro" id="IPR016032">
    <property type="entry name" value="Sig_transdc_resp-reg_C-effctor"/>
</dbReference>
<evidence type="ECO:0000259" key="4">
    <source>
        <dbReference type="PROSITE" id="PS50043"/>
    </source>
</evidence>
<gene>
    <name evidence="5" type="ORF">J9B83_14105</name>
</gene>
<sequence length="249" mass="28724">MLNATLYDALPSIIESIGQADFYDSVLSSIQSIEPISNTKIVCYSKKKPPYFLGDCVMSDIDKVYCQQAYLLDPIYDEIYGHEHHELVTLDSLVSDSFCNSVYYDLFYHHLGWQNETNFVVGTNDDTKICIVYTTDDNHASIHQALVPYLKSIKAAIKTHESFRQQMCHLQTVTQTSLPNPHLRYARFDHFNLTKREREIVTLILQGLTSIDIAEKCFVSEGTVKNHRKNIYRKLSIKSQAELFHQFIQ</sequence>
<reference evidence="6" key="1">
    <citation type="submission" date="2023-07" db="EMBL/GenBank/DDBJ databases">
        <title>Marinomonas vulgaris A79, complete genome.</title>
        <authorList>
            <person name="Ying J.-J."/>
        </authorList>
    </citation>
    <scope>NUCLEOTIDE SEQUENCE [LARGE SCALE GENOMIC DNA]</scope>
    <source>
        <strain evidence="6">A79</strain>
    </source>
</reference>
<evidence type="ECO:0000256" key="2">
    <source>
        <dbReference type="ARBA" id="ARBA00023125"/>
    </source>
</evidence>
<dbReference type="PROSITE" id="PS00622">
    <property type="entry name" value="HTH_LUXR_1"/>
    <property type="match status" value="1"/>
</dbReference>
<dbReference type="PROSITE" id="PS50043">
    <property type="entry name" value="HTH_LUXR_2"/>
    <property type="match status" value="1"/>
</dbReference>
<dbReference type="SMART" id="SM00421">
    <property type="entry name" value="HTH_LUXR"/>
    <property type="match status" value="1"/>
</dbReference>
<feature type="domain" description="HTH luxR-type" evidence="4">
    <location>
        <begin position="186"/>
        <end position="249"/>
    </location>
</feature>
<dbReference type="InterPro" id="IPR000792">
    <property type="entry name" value="Tscrpt_reg_LuxR_C"/>
</dbReference>
<keyword evidence="2" id="KW-0238">DNA-binding</keyword>
<dbReference type="PRINTS" id="PR00038">
    <property type="entry name" value="HTHLUXR"/>
</dbReference>
<organism evidence="5 6">
    <name type="scientific">Marinomonas vulgaris</name>
    <dbReference type="NCBI Taxonomy" id="2823372"/>
    <lineage>
        <taxon>Bacteria</taxon>
        <taxon>Pseudomonadati</taxon>
        <taxon>Pseudomonadota</taxon>
        <taxon>Gammaproteobacteria</taxon>
        <taxon>Oceanospirillales</taxon>
        <taxon>Oceanospirillaceae</taxon>
        <taxon>Marinomonas</taxon>
    </lineage>
</organism>
<dbReference type="EMBL" id="JAGSSV010000027">
    <property type="protein sequence ID" value="MBR7890043.1"/>
    <property type="molecule type" value="Genomic_DNA"/>
</dbReference>
<dbReference type="Pfam" id="PF00196">
    <property type="entry name" value="GerE"/>
    <property type="match status" value="1"/>
</dbReference>
<dbReference type="Proteomes" id="UP000679722">
    <property type="component" value="Unassembled WGS sequence"/>
</dbReference>
<dbReference type="InterPro" id="IPR036388">
    <property type="entry name" value="WH-like_DNA-bd_sf"/>
</dbReference>
<dbReference type="RefSeq" id="WP_211537465.1">
    <property type="nucleotide sequence ID" value="NZ_JAGSSV010000027.1"/>
</dbReference>
<protein>
    <submittedName>
        <fullName evidence="5">Helix-turn-helix transcriptional regulator</fullName>
    </submittedName>
</protein>
<dbReference type="PANTHER" id="PTHR44688">
    <property type="entry name" value="DNA-BINDING TRANSCRIPTIONAL ACTIVATOR DEVR_DOSR"/>
    <property type="match status" value="1"/>
</dbReference>
<evidence type="ECO:0000313" key="5">
    <source>
        <dbReference type="EMBL" id="MBR7890043.1"/>
    </source>
</evidence>
<accession>A0ABS5HF48</accession>
<proteinExistence type="predicted"/>
<evidence type="ECO:0000256" key="3">
    <source>
        <dbReference type="ARBA" id="ARBA00023163"/>
    </source>
</evidence>
<evidence type="ECO:0000256" key="1">
    <source>
        <dbReference type="ARBA" id="ARBA00023015"/>
    </source>
</evidence>
<keyword evidence="1" id="KW-0805">Transcription regulation</keyword>
<dbReference type="CDD" id="cd06170">
    <property type="entry name" value="LuxR_C_like"/>
    <property type="match status" value="1"/>
</dbReference>
<dbReference type="Gene3D" id="1.10.10.10">
    <property type="entry name" value="Winged helix-like DNA-binding domain superfamily/Winged helix DNA-binding domain"/>
    <property type="match status" value="1"/>
</dbReference>
<keyword evidence="6" id="KW-1185">Reference proteome</keyword>
<evidence type="ECO:0000313" key="6">
    <source>
        <dbReference type="Proteomes" id="UP000679722"/>
    </source>
</evidence>